<reference evidence="2" key="2">
    <citation type="submission" date="2023-06" db="EMBL/GenBank/DDBJ databases">
        <authorList>
            <person name="Ma L."/>
            <person name="Liu K.-W."/>
            <person name="Li Z."/>
            <person name="Hsiao Y.-Y."/>
            <person name="Qi Y."/>
            <person name="Fu T."/>
            <person name="Tang G."/>
            <person name="Zhang D."/>
            <person name="Sun W.-H."/>
            <person name="Liu D.-K."/>
            <person name="Li Y."/>
            <person name="Chen G.-Z."/>
            <person name="Liu X.-D."/>
            <person name="Liao X.-Y."/>
            <person name="Jiang Y.-T."/>
            <person name="Yu X."/>
            <person name="Hao Y."/>
            <person name="Huang J."/>
            <person name="Zhao X.-W."/>
            <person name="Ke S."/>
            <person name="Chen Y.-Y."/>
            <person name="Wu W.-L."/>
            <person name="Hsu J.-L."/>
            <person name="Lin Y.-F."/>
            <person name="Huang M.-D."/>
            <person name="Li C.-Y."/>
            <person name="Huang L."/>
            <person name="Wang Z.-W."/>
            <person name="Zhao X."/>
            <person name="Zhong W.-Y."/>
            <person name="Peng D.-H."/>
            <person name="Ahmad S."/>
            <person name="Lan S."/>
            <person name="Zhang J.-S."/>
            <person name="Tsai W.-C."/>
            <person name="Van De Peer Y."/>
            <person name="Liu Z.-J."/>
        </authorList>
    </citation>
    <scope>NUCLEOTIDE SEQUENCE</scope>
    <source>
        <strain evidence="2">SCP</strain>
        <tissue evidence="2">Leaves</tissue>
    </source>
</reference>
<comment type="caution">
    <text evidence="2">The sequence shown here is derived from an EMBL/GenBank/DDBJ whole genome shotgun (WGS) entry which is preliminary data.</text>
</comment>
<reference evidence="2" key="1">
    <citation type="journal article" date="2023" name="Nat. Commun.">
        <title>Diploid and tetraploid genomes of Acorus and the evolution of monocots.</title>
        <authorList>
            <person name="Ma L."/>
            <person name="Liu K.W."/>
            <person name="Li Z."/>
            <person name="Hsiao Y.Y."/>
            <person name="Qi Y."/>
            <person name="Fu T."/>
            <person name="Tang G.D."/>
            <person name="Zhang D."/>
            <person name="Sun W.H."/>
            <person name="Liu D.K."/>
            <person name="Li Y."/>
            <person name="Chen G.Z."/>
            <person name="Liu X.D."/>
            <person name="Liao X.Y."/>
            <person name="Jiang Y.T."/>
            <person name="Yu X."/>
            <person name="Hao Y."/>
            <person name="Huang J."/>
            <person name="Zhao X.W."/>
            <person name="Ke S."/>
            <person name="Chen Y.Y."/>
            <person name="Wu W.L."/>
            <person name="Hsu J.L."/>
            <person name="Lin Y.F."/>
            <person name="Huang M.D."/>
            <person name="Li C.Y."/>
            <person name="Huang L."/>
            <person name="Wang Z.W."/>
            <person name="Zhao X."/>
            <person name="Zhong W.Y."/>
            <person name="Peng D.H."/>
            <person name="Ahmad S."/>
            <person name="Lan S."/>
            <person name="Zhang J.S."/>
            <person name="Tsai W.C."/>
            <person name="Van de Peer Y."/>
            <person name="Liu Z.J."/>
        </authorList>
    </citation>
    <scope>NUCLEOTIDE SEQUENCE</scope>
    <source>
        <strain evidence="2">SCP</strain>
    </source>
</reference>
<name>A0AAV9B731_ACOGR</name>
<dbReference type="Pfam" id="PF14111">
    <property type="entry name" value="DUF4283"/>
    <property type="match status" value="1"/>
</dbReference>
<keyword evidence="3" id="KW-1185">Reference proteome</keyword>
<sequence>MQAPSSIGSALLWGYVIGKMPVYTPFLQFLKQLWKPKGHLILLLHGNGFFTAKFNLEEDLIAVLEGGPWTMAHRPFIIKKWSPDLRMEQERLTSIPVWVRLPNLPIHLWDIECLGRIGSLIGKPLFMDSATERCSRGTYARICVKVEANKPLPDKVLVDVAPGRRESFKVDYDWKHVVNTAKPLAMTKNDVARDPVDLRILRSSPSPNLAS</sequence>
<dbReference type="InterPro" id="IPR025558">
    <property type="entry name" value="DUF4283"/>
</dbReference>
<proteinExistence type="predicted"/>
<dbReference type="EMBL" id="JAUJYN010000004">
    <property type="protein sequence ID" value="KAK1272490.1"/>
    <property type="molecule type" value="Genomic_DNA"/>
</dbReference>
<protein>
    <recommendedName>
        <fullName evidence="1">DUF4283 domain-containing protein</fullName>
    </recommendedName>
</protein>
<dbReference type="PANTHER" id="PTHR31286:SF180">
    <property type="entry name" value="OS10G0362600 PROTEIN"/>
    <property type="match status" value="1"/>
</dbReference>
<dbReference type="AlphaFoldDB" id="A0AAV9B731"/>
<feature type="domain" description="DUF4283" evidence="1">
    <location>
        <begin position="12"/>
        <end position="88"/>
    </location>
</feature>
<evidence type="ECO:0000259" key="1">
    <source>
        <dbReference type="Pfam" id="PF14111"/>
    </source>
</evidence>
<accession>A0AAV9B731</accession>
<evidence type="ECO:0000313" key="3">
    <source>
        <dbReference type="Proteomes" id="UP001179952"/>
    </source>
</evidence>
<dbReference type="Proteomes" id="UP001179952">
    <property type="component" value="Unassembled WGS sequence"/>
</dbReference>
<evidence type="ECO:0000313" key="2">
    <source>
        <dbReference type="EMBL" id="KAK1272490.1"/>
    </source>
</evidence>
<dbReference type="PANTHER" id="PTHR31286">
    <property type="entry name" value="GLYCINE-RICH CELL WALL STRUCTURAL PROTEIN 1.8-LIKE"/>
    <property type="match status" value="1"/>
</dbReference>
<dbReference type="InterPro" id="IPR040256">
    <property type="entry name" value="At4g02000-like"/>
</dbReference>
<gene>
    <name evidence="2" type="ORF">QJS04_geneDACA015183</name>
</gene>
<organism evidence="2 3">
    <name type="scientific">Acorus gramineus</name>
    <name type="common">Dwarf sweet flag</name>
    <dbReference type="NCBI Taxonomy" id="55184"/>
    <lineage>
        <taxon>Eukaryota</taxon>
        <taxon>Viridiplantae</taxon>
        <taxon>Streptophyta</taxon>
        <taxon>Embryophyta</taxon>
        <taxon>Tracheophyta</taxon>
        <taxon>Spermatophyta</taxon>
        <taxon>Magnoliopsida</taxon>
        <taxon>Liliopsida</taxon>
        <taxon>Acoraceae</taxon>
        <taxon>Acorus</taxon>
    </lineage>
</organism>